<dbReference type="GO" id="GO:0004674">
    <property type="term" value="F:protein serine/threonine kinase activity"/>
    <property type="evidence" value="ECO:0007669"/>
    <property type="project" value="UniProtKB-EC"/>
</dbReference>
<protein>
    <submittedName>
        <fullName evidence="6">Serine/threonine-protein kinase PknB</fullName>
        <ecNumber evidence="6">2.7.11.1</ecNumber>
    </submittedName>
</protein>
<dbReference type="GO" id="GO:0005829">
    <property type="term" value="C:cytosol"/>
    <property type="evidence" value="ECO:0007669"/>
    <property type="project" value="TreeGrafter"/>
</dbReference>
<dbReference type="InterPro" id="IPR045269">
    <property type="entry name" value="Atg1-like"/>
</dbReference>
<dbReference type="AlphaFoldDB" id="A0A518DIE0"/>
<dbReference type="CDD" id="cd14014">
    <property type="entry name" value="STKc_PknB_like"/>
    <property type="match status" value="1"/>
</dbReference>
<sequence length="290" mass="32133">MLRGLFKSLLESSKIDVAKRYQVLQKAVSGTMSDFVMARDRETGEIVGLKVLDKLKTEQLEARFKGLNKPCEGAIAMQMDHPLVVKTFAHGMTTKGEQYVVMEFLDGPGLNSLLIARSPLLDGNRVALMREAAEALAYVHGKGFIHRDVCPRNLVCSKDCKSLKLIDFGLTVPNEKPYLQPGNRTGTPNYMAPEIVRRRPTDHRLDIFAFGASMYELFTFELPWARGTDGLAAMTHGTGKIPPIATYRPKVSPALDAAICKCMAAEPADRFPSMETFLNAIRQVKQEDVG</sequence>
<dbReference type="KEGG" id="pnd:Pla175_46670"/>
<keyword evidence="7" id="KW-1185">Reference proteome</keyword>
<evidence type="ECO:0000313" key="7">
    <source>
        <dbReference type="Proteomes" id="UP000317429"/>
    </source>
</evidence>
<dbReference type="PANTHER" id="PTHR24348:SF22">
    <property type="entry name" value="NON-SPECIFIC SERINE_THREONINE PROTEIN KINASE"/>
    <property type="match status" value="1"/>
</dbReference>
<evidence type="ECO:0000256" key="3">
    <source>
        <dbReference type="ARBA" id="ARBA00022777"/>
    </source>
</evidence>
<evidence type="ECO:0000259" key="5">
    <source>
        <dbReference type="PROSITE" id="PS50011"/>
    </source>
</evidence>
<evidence type="ECO:0000256" key="4">
    <source>
        <dbReference type="ARBA" id="ARBA00022840"/>
    </source>
</evidence>
<name>A0A518DIE0_9BACT</name>
<keyword evidence="3 6" id="KW-0418">Kinase</keyword>
<keyword evidence="1 6" id="KW-0808">Transferase</keyword>
<dbReference type="GO" id="GO:0005524">
    <property type="term" value="F:ATP binding"/>
    <property type="evidence" value="ECO:0007669"/>
    <property type="project" value="UniProtKB-KW"/>
</dbReference>
<dbReference type="RefSeq" id="WP_145291180.1">
    <property type="nucleotide sequence ID" value="NZ_CP036291.1"/>
</dbReference>
<dbReference type="PROSITE" id="PS50011">
    <property type="entry name" value="PROTEIN_KINASE_DOM"/>
    <property type="match status" value="1"/>
</dbReference>
<dbReference type="SUPFAM" id="SSF56112">
    <property type="entry name" value="Protein kinase-like (PK-like)"/>
    <property type="match status" value="1"/>
</dbReference>
<dbReference type="EC" id="2.7.11.1" evidence="6"/>
<dbReference type="GO" id="GO:0034045">
    <property type="term" value="C:phagophore assembly site membrane"/>
    <property type="evidence" value="ECO:0007669"/>
    <property type="project" value="TreeGrafter"/>
</dbReference>
<dbReference type="GO" id="GO:0042594">
    <property type="term" value="P:response to starvation"/>
    <property type="evidence" value="ECO:0007669"/>
    <property type="project" value="TreeGrafter"/>
</dbReference>
<keyword evidence="4" id="KW-0067">ATP-binding</keyword>
<reference evidence="6 7" key="1">
    <citation type="submission" date="2019-02" db="EMBL/GenBank/DDBJ databases">
        <title>Deep-cultivation of Planctomycetes and their phenomic and genomic characterization uncovers novel biology.</title>
        <authorList>
            <person name="Wiegand S."/>
            <person name="Jogler M."/>
            <person name="Boedeker C."/>
            <person name="Pinto D."/>
            <person name="Vollmers J."/>
            <person name="Rivas-Marin E."/>
            <person name="Kohn T."/>
            <person name="Peeters S.H."/>
            <person name="Heuer A."/>
            <person name="Rast P."/>
            <person name="Oberbeckmann S."/>
            <person name="Bunk B."/>
            <person name="Jeske O."/>
            <person name="Meyerdierks A."/>
            <person name="Storesund J.E."/>
            <person name="Kallscheuer N."/>
            <person name="Luecker S."/>
            <person name="Lage O.M."/>
            <person name="Pohl T."/>
            <person name="Merkel B.J."/>
            <person name="Hornburger P."/>
            <person name="Mueller R.-W."/>
            <person name="Bruemmer F."/>
            <person name="Labrenz M."/>
            <person name="Spormann A.M."/>
            <person name="Op den Camp H."/>
            <person name="Overmann J."/>
            <person name="Amann R."/>
            <person name="Jetten M.S.M."/>
            <person name="Mascher T."/>
            <person name="Medema M.H."/>
            <person name="Devos D.P."/>
            <person name="Kaster A.-K."/>
            <person name="Ovreas L."/>
            <person name="Rohde M."/>
            <person name="Galperin M.Y."/>
            <person name="Jogler C."/>
        </authorList>
    </citation>
    <scope>NUCLEOTIDE SEQUENCE [LARGE SCALE GENOMIC DNA]</scope>
    <source>
        <strain evidence="6 7">Pla175</strain>
    </source>
</reference>
<dbReference type="PANTHER" id="PTHR24348">
    <property type="entry name" value="SERINE/THREONINE-PROTEIN KINASE UNC-51-RELATED"/>
    <property type="match status" value="1"/>
</dbReference>
<dbReference type="Gene3D" id="3.30.200.20">
    <property type="entry name" value="Phosphorylase Kinase, domain 1"/>
    <property type="match status" value="1"/>
</dbReference>
<feature type="domain" description="Protein kinase" evidence="5">
    <location>
        <begin position="21"/>
        <end position="282"/>
    </location>
</feature>
<dbReference type="Pfam" id="PF00069">
    <property type="entry name" value="Pkinase"/>
    <property type="match status" value="1"/>
</dbReference>
<dbReference type="GO" id="GO:0005776">
    <property type="term" value="C:autophagosome"/>
    <property type="evidence" value="ECO:0007669"/>
    <property type="project" value="TreeGrafter"/>
</dbReference>
<evidence type="ECO:0000256" key="1">
    <source>
        <dbReference type="ARBA" id="ARBA00022679"/>
    </source>
</evidence>
<dbReference type="EMBL" id="CP036291">
    <property type="protein sequence ID" value="QDU91247.1"/>
    <property type="molecule type" value="Genomic_DNA"/>
</dbReference>
<dbReference type="InterPro" id="IPR008266">
    <property type="entry name" value="Tyr_kinase_AS"/>
</dbReference>
<evidence type="ECO:0000313" key="6">
    <source>
        <dbReference type="EMBL" id="QDU91247.1"/>
    </source>
</evidence>
<dbReference type="InterPro" id="IPR011009">
    <property type="entry name" value="Kinase-like_dom_sf"/>
</dbReference>
<dbReference type="Gene3D" id="1.10.510.10">
    <property type="entry name" value="Transferase(Phosphotransferase) domain 1"/>
    <property type="match status" value="1"/>
</dbReference>
<evidence type="ECO:0000256" key="2">
    <source>
        <dbReference type="ARBA" id="ARBA00022741"/>
    </source>
</evidence>
<accession>A0A518DIE0</accession>
<dbReference type="Proteomes" id="UP000317429">
    <property type="component" value="Chromosome"/>
</dbReference>
<gene>
    <name evidence="6" type="primary">pknB_14</name>
    <name evidence="6" type="ORF">Pla175_46670</name>
</gene>
<proteinExistence type="predicted"/>
<keyword evidence="2" id="KW-0547">Nucleotide-binding</keyword>
<dbReference type="InterPro" id="IPR000719">
    <property type="entry name" value="Prot_kinase_dom"/>
</dbReference>
<dbReference type="OrthoDB" id="6111975at2"/>
<dbReference type="PROSITE" id="PS00109">
    <property type="entry name" value="PROTEIN_KINASE_TYR"/>
    <property type="match status" value="1"/>
</dbReference>
<organism evidence="6 7">
    <name type="scientific">Pirellulimonas nuda</name>
    <dbReference type="NCBI Taxonomy" id="2528009"/>
    <lineage>
        <taxon>Bacteria</taxon>
        <taxon>Pseudomonadati</taxon>
        <taxon>Planctomycetota</taxon>
        <taxon>Planctomycetia</taxon>
        <taxon>Pirellulales</taxon>
        <taxon>Lacipirellulaceae</taxon>
        <taxon>Pirellulimonas</taxon>
    </lineage>
</organism>